<evidence type="ECO:0008006" key="3">
    <source>
        <dbReference type="Google" id="ProtNLM"/>
    </source>
</evidence>
<dbReference type="PANTHER" id="PTHR15811">
    <property type="entry name" value="MTH938 DOMAIN-CONTAINING PROTEIN"/>
    <property type="match status" value="1"/>
</dbReference>
<evidence type="ECO:0000313" key="1">
    <source>
        <dbReference type="EMBL" id="KUO40011.1"/>
    </source>
</evidence>
<organism evidence="1 2">
    <name type="scientific">Hadarchaeum yellowstonense</name>
    <dbReference type="NCBI Taxonomy" id="1776334"/>
    <lineage>
        <taxon>Archaea</taxon>
        <taxon>Methanobacteriati</taxon>
        <taxon>Candidatus Hadarchaeota</taxon>
        <taxon>Candidatus Hadarchaeia</taxon>
        <taxon>Candidatus Hadarchaeales</taxon>
        <taxon>Candidatus Hadarchaeaceae</taxon>
        <taxon>Candidatus Hadarchaeum</taxon>
    </lineage>
</organism>
<dbReference type="STRING" id="1776334.APZ16_06865"/>
<dbReference type="Gene3D" id="3.40.1230.10">
    <property type="entry name" value="MTH938-like"/>
    <property type="match status" value="1"/>
</dbReference>
<dbReference type="AlphaFoldDB" id="A0A147JU91"/>
<dbReference type="PANTHER" id="PTHR15811:SF5">
    <property type="entry name" value="MTH938 DOMAIN-CONTAINING PROTEIN"/>
    <property type="match status" value="1"/>
</dbReference>
<reference evidence="1 2" key="1">
    <citation type="journal article" date="2016" name="Nat. Microbiol.">
        <title>Genomic inference of the metabolism of cosmopolitan subsurface Archaea, Hadesarchaea.</title>
        <authorList>
            <person name="Baker B.J."/>
            <person name="Saw J.H."/>
            <person name="Lind A.E."/>
            <person name="Lazar C.S."/>
            <person name="Hinrichs K.-U."/>
            <person name="Teske A.P."/>
            <person name="Ettema T.J."/>
        </authorList>
    </citation>
    <scope>NUCLEOTIDE SEQUENCE [LARGE SCALE GENOMIC DNA]</scope>
</reference>
<dbReference type="InterPro" id="IPR036748">
    <property type="entry name" value="MTH938-like_sf"/>
</dbReference>
<dbReference type="SUPFAM" id="SSF64076">
    <property type="entry name" value="MTH938-like"/>
    <property type="match status" value="1"/>
</dbReference>
<dbReference type="Pfam" id="PF04430">
    <property type="entry name" value="DUF498"/>
    <property type="match status" value="1"/>
</dbReference>
<protein>
    <recommendedName>
        <fullName evidence="3">Mth938-like domain-containing protein</fullName>
    </recommendedName>
</protein>
<dbReference type="InterPro" id="IPR007523">
    <property type="entry name" value="NDUFAF3/AAMDC"/>
</dbReference>
<sequence>MKIVSYQFGRMNIDGREYSSDLIIFPGRVEENWWRKEGHKLLKEDLAEIVKARPKVLIVGTGYAGLMKIPKETEDFLRLQGIELIAEPTKKAVEHYNELSRTKRVVAAFHLTC</sequence>
<dbReference type="InterPro" id="IPR034096">
    <property type="entry name" value="AAMDC"/>
</dbReference>
<name>A0A147JU91_HADYE</name>
<dbReference type="EMBL" id="LQMQ01000050">
    <property type="protein sequence ID" value="KUO40011.1"/>
    <property type="molecule type" value="Genomic_DNA"/>
</dbReference>
<dbReference type="GO" id="GO:0005737">
    <property type="term" value="C:cytoplasm"/>
    <property type="evidence" value="ECO:0007669"/>
    <property type="project" value="TreeGrafter"/>
</dbReference>
<comment type="caution">
    <text evidence="1">The sequence shown here is derived from an EMBL/GenBank/DDBJ whole genome shotgun (WGS) entry which is preliminary data.</text>
</comment>
<dbReference type="Proteomes" id="UP000074294">
    <property type="component" value="Unassembled WGS sequence"/>
</dbReference>
<proteinExistence type="predicted"/>
<evidence type="ECO:0000313" key="2">
    <source>
        <dbReference type="Proteomes" id="UP000074294"/>
    </source>
</evidence>
<dbReference type="CDD" id="cd05126">
    <property type="entry name" value="Mth938"/>
    <property type="match status" value="1"/>
</dbReference>
<gene>
    <name evidence="1" type="ORF">APZ16_06865</name>
</gene>
<accession>A0A147JU91</accession>